<reference evidence="1" key="1">
    <citation type="submission" date="2020-05" db="EMBL/GenBank/DDBJ databases">
        <title>Large-scale comparative analyses of tick genomes elucidate their genetic diversity and vector capacities.</title>
        <authorList>
            <person name="Jia N."/>
            <person name="Wang J."/>
            <person name="Shi W."/>
            <person name="Du L."/>
            <person name="Sun Y."/>
            <person name="Zhan W."/>
            <person name="Jiang J."/>
            <person name="Wang Q."/>
            <person name="Zhang B."/>
            <person name="Ji P."/>
            <person name="Sakyi L.B."/>
            <person name="Cui X."/>
            <person name="Yuan T."/>
            <person name="Jiang B."/>
            <person name="Yang W."/>
            <person name="Lam T.T.-Y."/>
            <person name="Chang Q."/>
            <person name="Ding S."/>
            <person name="Wang X."/>
            <person name="Zhu J."/>
            <person name="Ruan X."/>
            <person name="Zhao L."/>
            <person name="Wei J."/>
            <person name="Que T."/>
            <person name="Du C."/>
            <person name="Cheng J."/>
            <person name="Dai P."/>
            <person name="Han X."/>
            <person name="Huang E."/>
            <person name="Gao Y."/>
            <person name="Liu J."/>
            <person name="Shao H."/>
            <person name="Ye R."/>
            <person name="Li L."/>
            <person name="Wei W."/>
            <person name="Wang X."/>
            <person name="Wang C."/>
            <person name="Yang T."/>
            <person name="Huo Q."/>
            <person name="Li W."/>
            <person name="Guo W."/>
            <person name="Chen H."/>
            <person name="Zhou L."/>
            <person name="Ni X."/>
            <person name="Tian J."/>
            <person name="Zhou Y."/>
            <person name="Sheng Y."/>
            <person name="Liu T."/>
            <person name="Pan Y."/>
            <person name="Xia L."/>
            <person name="Li J."/>
            <person name="Zhao F."/>
            <person name="Cao W."/>
        </authorList>
    </citation>
    <scope>NUCLEOTIDE SEQUENCE</scope>
    <source>
        <strain evidence="1">Hyas-2018</strain>
    </source>
</reference>
<dbReference type="Proteomes" id="UP000821845">
    <property type="component" value="Chromosome 5"/>
</dbReference>
<evidence type="ECO:0000313" key="2">
    <source>
        <dbReference type="Proteomes" id="UP000821845"/>
    </source>
</evidence>
<protein>
    <submittedName>
        <fullName evidence="1">Uncharacterized protein</fullName>
    </submittedName>
</protein>
<gene>
    <name evidence="1" type="ORF">HPB50_007961</name>
</gene>
<sequence length="261" mass="29379">MPTSPSSDATTTTADDSPTDLDTPGSRNIPVERSTCPTSYVPLCRRAGQAPPHARYAGVPLRCKRCLHHLKQVPRANVGFLNLHGARKLQKWEELYRTLTVKGCTFCRSGNPPPRLGKPPTHHDWQWAGNNRSTGDRQGEGVGVLWWNSLTWKQLQGDCREYMWIAGKILNILVLTGVVYLSVTQELDTNNCQIMKCIRDDVARWGVEKEVLLIGDFNGHIQPLDGYQNVNRSFMLQLAEELSLEIADLRTHYEGVLTWCA</sequence>
<evidence type="ECO:0000313" key="1">
    <source>
        <dbReference type="EMBL" id="KAH6930015.1"/>
    </source>
</evidence>
<organism evidence="1 2">
    <name type="scientific">Hyalomma asiaticum</name>
    <name type="common">Tick</name>
    <dbReference type="NCBI Taxonomy" id="266040"/>
    <lineage>
        <taxon>Eukaryota</taxon>
        <taxon>Metazoa</taxon>
        <taxon>Ecdysozoa</taxon>
        <taxon>Arthropoda</taxon>
        <taxon>Chelicerata</taxon>
        <taxon>Arachnida</taxon>
        <taxon>Acari</taxon>
        <taxon>Parasitiformes</taxon>
        <taxon>Ixodida</taxon>
        <taxon>Ixodoidea</taxon>
        <taxon>Ixodidae</taxon>
        <taxon>Hyalomminae</taxon>
        <taxon>Hyalomma</taxon>
    </lineage>
</organism>
<proteinExistence type="predicted"/>
<keyword evidence="2" id="KW-1185">Reference proteome</keyword>
<comment type="caution">
    <text evidence="1">The sequence shown here is derived from an EMBL/GenBank/DDBJ whole genome shotgun (WGS) entry which is preliminary data.</text>
</comment>
<name>A0ACB7S5X3_HYAAI</name>
<accession>A0ACB7S5X3</accession>
<dbReference type="EMBL" id="CM023485">
    <property type="protein sequence ID" value="KAH6930015.1"/>
    <property type="molecule type" value="Genomic_DNA"/>
</dbReference>